<name>A0ABS6UYT5_9PSEU</name>
<feature type="transmembrane region" description="Helical" evidence="1">
    <location>
        <begin position="50"/>
        <end position="68"/>
    </location>
</feature>
<keyword evidence="1" id="KW-0472">Membrane</keyword>
<evidence type="ECO:0000313" key="2">
    <source>
        <dbReference type="EMBL" id="MBW0137382.1"/>
    </source>
</evidence>
<evidence type="ECO:0000313" key="3">
    <source>
        <dbReference type="Proteomes" id="UP000694287"/>
    </source>
</evidence>
<evidence type="ECO:0000256" key="1">
    <source>
        <dbReference type="SAM" id="Phobius"/>
    </source>
</evidence>
<dbReference type="Proteomes" id="UP000694287">
    <property type="component" value="Unassembled WGS sequence"/>
</dbReference>
<comment type="caution">
    <text evidence="2">The sequence shown here is derived from an EMBL/GenBank/DDBJ whole genome shotgun (WGS) entry which is preliminary data.</text>
</comment>
<proteinExistence type="predicted"/>
<dbReference type="EMBL" id="JADQDK010000001">
    <property type="protein sequence ID" value="MBW0137382.1"/>
    <property type="molecule type" value="Genomic_DNA"/>
</dbReference>
<gene>
    <name evidence="2" type="ORF">I4I81_24425</name>
</gene>
<sequence>MTSELDKSMGDRARTSAYHLDFWPGIVGYVVVLGAVTVLGDLDGTSPWRFLWALLPVLPALWVIRAVVRHVRRIDDYQRGLLLRGLAVGFAAAMIASITIGFLDVAGLDVPLAGWIVYGVGMVGWALAAAVTNR</sequence>
<keyword evidence="1" id="KW-1133">Transmembrane helix</keyword>
<dbReference type="RefSeq" id="WP_218603605.1">
    <property type="nucleotide sequence ID" value="NZ_JADQDJ010000142.1"/>
</dbReference>
<feature type="transmembrane region" description="Helical" evidence="1">
    <location>
        <begin position="20"/>
        <end position="38"/>
    </location>
</feature>
<reference evidence="2 3" key="1">
    <citation type="submission" date="2020-11" db="EMBL/GenBank/DDBJ databases">
        <title>Pseudonocardia abyssalis sp. nov. and Pseudonocardia oceani sp. nov., description and phylogenomic analysis of two novel actinomycetes isolated from the deep Southern Ocean.</title>
        <authorList>
            <person name="Parra J."/>
        </authorList>
    </citation>
    <scope>NUCLEOTIDE SEQUENCE [LARGE SCALE GENOMIC DNA]</scope>
    <source>
        <strain evidence="2 3">KRD-168</strain>
    </source>
</reference>
<protein>
    <submittedName>
        <fullName evidence="2">Uncharacterized protein</fullName>
    </submittedName>
</protein>
<feature type="transmembrane region" description="Helical" evidence="1">
    <location>
        <begin position="115"/>
        <end position="132"/>
    </location>
</feature>
<keyword evidence="1" id="KW-0812">Transmembrane</keyword>
<organism evidence="2 3">
    <name type="scientific">Pseudonocardia abyssalis</name>
    <dbReference type="NCBI Taxonomy" id="2792008"/>
    <lineage>
        <taxon>Bacteria</taxon>
        <taxon>Bacillati</taxon>
        <taxon>Actinomycetota</taxon>
        <taxon>Actinomycetes</taxon>
        <taxon>Pseudonocardiales</taxon>
        <taxon>Pseudonocardiaceae</taxon>
        <taxon>Pseudonocardia</taxon>
    </lineage>
</organism>
<accession>A0ABS6UYT5</accession>
<keyword evidence="3" id="KW-1185">Reference proteome</keyword>
<feature type="transmembrane region" description="Helical" evidence="1">
    <location>
        <begin position="80"/>
        <end position="103"/>
    </location>
</feature>